<keyword evidence="2" id="KW-1185">Reference proteome</keyword>
<dbReference type="GeneID" id="94344591"/>
<comment type="caution">
    <text evidence="1">The sequence shown here is derived from an EMBL/GenBank/DDBJ whole genome shotgun (WGS) entry which is preliminary data.</text>
</comment>
<gene>
    <name evidence="1" type="ORF">CCR75_000814</name>
</gene>
<dbReference type="KEGG" id="blac:94344591"/>
<evidence type="ECO:0000313" key="1">
    <source>
        <dbReference type="EMBL" id="TDH66256.1"/>
    </source>
</evidence>
<name>A0A976IC66_BRELC</name>
<dbReference type="AlphaFoldDB" id="A0A976IC66"/>
<dbReference type="EMBL" id="SHOA02000018">
    <property type="protein sequence ID" value="TDH66256.1"/>
    <property type="molecule type" value="Genomic_DNA"/>
</dbReference>
<dbReference type="RefSeq" id="XP_067815755.1">
    <property type="nucleotide sequence ID" value="XM_067958920.1"/>
</dbReference>
<organism evidence="1 2">
    <name type="scientific">Bremia lactucae</name>
    <name type="common">Lettuce downy mildew</name>
    <dbReference type="NCBI Taxonomy" id="4779"/>
    <lineage>
        <taxon>Eukaryota</taxon>
        <taxon>Sar</taxon>
        <taxon>Stramenopiles</taxon>
        <taxon>Oomycota</taxon>
        <taxon>Peronosporomycetes</taxon>
        <taxon>Peronosporales</taxon>
        <taxon>Peronosporaceae</taxon>
        <taxon>Bremia</taxon>
    </lineage>
</organism>
<sequence length="93" mass="9950">MVLGVVELSRRYKRSTVADDNSTANETLHIRVEATVVVALAPDCLFKAFNDLTSAAKELHTTDTCIEDVAPGSNQAVCACTASEPISRGLRLT</sequence>
<proteinExistence type="predicted"/>
<dbReference type="Proteomes" id="UP000294530">
    <property type="component" value="Unassembled WGS sequence"/>
</dbReference>
<evidence type="ECO:0000313" key="2">
    <source>
        <dbReference type="Proteomes" id="UP000294530"/>
    </source>
</evidence>
<reference evidence="1 2" key="1">
    <citation type="journal article" date="2021" name="Genome Biol.">
        <title>AFLAP: assembly-free linkage analysis pipeline using k-mers from genome sequencing data.</title>
        <authorList>
            <person name="Fletcher K."/>
            <person name="Zhang L."/>
            <person name="Gil J."/>
            <person name="Han R."/>
            <person name="Cavanaugh K."/>
            <person name="Michelmore R."/>
        </authorList>
    </citation>
    <scope>NUCLEOTIDE SEQUENCE [LARGE SCALE GENOMIC DNA]</scope>
    <source>
        <strain evidence="1 2">SF5</strain>
    </source>
</reference>
<accession>A0A976IC66</accession>
<protein>
    <submittedName>
        <fullName evidence="1">Uncharacterized protein</fullName>
    </submittedName>
</protein>